<dbReference type="EMBL" id="VUMB01000003">
    <property type="protein sequence ID" value="MSS39066.1"/>
    <property type="molecule type" value="Genomic_DNA"/>
</dbReference>
<dbReference type="AlphaFoldDB" id="A0A844F494"/>
<comment type="caution">
    <text evidence="1">The sequence shown here is derived from an EMBL/GenBank/DDBJ whole genome shotgun (WGS) entry which is preliminary data.</text>
</comment>
<dbReference type="Gene3D" id="3.40.109.40">
    <property type="match status" value="1"/>
</dbReference>
<dbReference type="SUPFAM" id="SSF56507">
    <property type="entry name" value="Methionine synthase activation domain-like"/>
    <property type="match status" value="1"/>
</dbReference>
<proteinExistence type="predicted"/>
<organism evidence="1 2">
    <name type="scientific">Clostridium scindens (strain JCM 10418 / VPI 12708)</name>
    <dbReference type="NCBI Taxonomy" id="29347"/>
    <lineage>
        <taxon>Bacteria</taxon>
        <taxon>Bacillati</taxon>
        <taxon>Bacillota</taxon>
        <taxon>Clostridia</taxon>
        <taxon>Lachnospirales</taxon>
        <taxon>Lachnospiraceae</taxon>
    </lineage>
</organism>
<accession>A0A844F494</accession>
<dbReference type="GO" id="GO:0008705">
    <property type="term" value="F:methionine synthase activity"/>
    <property type="evidence" value="ECO:0007669"/>
    <property type="project" value="InterPro"/>
</dbReference>
<evidence type="ECO:0000313" key="1">
    <source>
        <dbReference type="EMBL" id="MSS39066.1"/>
    </source>
</evidence>
<protein>
    <submittedName>
        <fullName evidence="1">Vitamin B12 dependent methionine synthase activation subunit</fullName>
    </submittedName>
</protein>
<name>A0A844F494_CLOSV</name>
<dbReference type="InterPro" id="IPR037010">
    <property type="entry name" value="VitB12-dep_Met_synth_activ_sf"/>
</dbReference>
<reference evidence="1 2" key="1">
    <citation type="submission" date="2019-08" db="EMBL/GenBank/DDBJ databases">
        <title>In-depth cultivation of the pig gut microbiome towards novel bacterial diversity and tailored functional studies.</title>
        <authorList>
            <person name="Wylensek D."/>
            <person name="Hitch T.C.A."/>
            <person name="Clavel T."/>
        </authorList>
    </citation>
    <scope>NUCLEOTIDE SEQUENCE [LARGE SCALE GENOMIC DNA]</scope>
    <source>
        <strain evidence="1 2">BL-389-WT-3D</strain>
    </source>
</reference>
<sequence length="215" mass="23908">MDARAKEAVRYLGYGRHAVDDHTLALVDSSFVELEEAAGRRIIYRIFDLDFQDDGCIQIGQMNIESRNLGKNMNGCEKAIVLGATLGAQVDMLMRKYALADMARVVTLQACATTILEEYLDDWQGKMEEEMAGEGLYLRPRFSPGYGDFSIGHQEEILRMLDAAKTIGLTMTAGGMLTPMKSVTAVIGLSRIKAPCHIKGCEACEKTDCIYWRYS</sequence>
<gene>
    <name evidence="1" type="ORF">FYJ37_01545</name>
</gene>
<dbReference type="Proteomes" id="UP000462363">
    <property type="component" value="Unassembled WGS sequence"/>
</dbReference>
<dbReference type="RefSeq" id="WP_154322619.1">
    <property type="nucleotide sequence ID" value="NZ_CP045695.1"/>
</dbReference>
<evidence type="ECO:0000313" key="2">
    <source>
        <dbReference type="Proteomes" id="UP000462363"/>
    </source>
</evidence>